<feature type="compositionally biased region" description="Basic residues" evidence="1">
    <location>
        <begin position="51"/>
        <end position="63"/>
    </location>
</feature>
<evidence type="ECO:0000256" key="1">
    <source>
        <dbReference type="SAM" id="MobiDB-lite"/>
    </source>
</evidence>
<reference evidence="2" key="1">
    <citation type="journal article" date="2019" name="BMC Genomics">
        <title>A new reference genome for Sorghum bicolor reveals high levels of sequence similarity between sweet and grain genotypes: implications for the genetics of sugar metabolism.</title>
        <authorList>
            <person name="Cooper E.A."/>
            <person name="Brenton Z.W."/>
            <person name="Flinn B.S."/>
            <person name="Jenkins J."/>
            <person name="Shu S."/>
            <person name="Flowers D."/>
            <person name="Luo F."/>
            <person name="Wang Y."/>
            <person name="Xia P."/>
            <person name="Barry K."/>
            <person name="Daum C."/>
            <person name="Lipzen A."/>
            <person name="Yoshinaga Y."/>
            <person name="Schmutz J."/>
            <person name="Saski C."/>
            <person name="Vermerris W."/>
            <person name="Kresovich S."/>
        </authorList>
    </citation>
    <scope>NUCLEOTIDE SEQUENCE</scope>
</reference>
<evidence type="ECO:0000313" key="2">
    <source>
        <dbReference type="EMBL" id="KAG0529050.1"/>
    </source>
</evidence>
<accession>A0A921QY79</accession>
<comment type="caution">
    <text evidence="2">The sequence shown here is derived from an EMBL/GenBank/DDBJ whole genome shotgun (WGS) entry which is preliminary data.</text>
</comment>
<gene>
    <name evidence="2" type="ORF">BDA96_05G065100</name>
</gene>
<protein>
    <submittedName>
        <fullName evidence="2">Uncharacterized protein</fullName>
    </submittedName>
</protein>
<sequence>MPSLWPTKKKRAARGSPAARRPWSRRRGSKKKKSSSSLGALWRRMVGPRRGTTRTRTRTRGKKPAGMLSRAARVLSCGRRSY</sequence>
<proteinExistence type="predicted"/>
<dbReference type="EMBL" id="CM027684">
    <property type="protein sequence ID" value="KAG0529050.1"/>
    <property type="molecule type" value="Genomic_DNA"/>
</dbReference>
<evidence type="ECO:0000313" key="3">
    <source>
        <dbReference type="Proteomes" id="UP000807115"/>
    </source>
</evidence>
<dbReference type="Proteomes" id="UP000807115">
    <property type="component" value="Chromosome 5"/>
</dbReference>
<dbReference type="AlphaFoldDB" id="A0A921QY79"/>
<name>A0A921QY79_SORBI</name>
<reference evidence="2" key="2">
    <citation type="submission" date="2020-10" db="EMBL/GenBank/DDBJ databases">
        <authorList>
            <person name="Cooper E.A."/>
            <person name="Brenton Z.W."/>
            <person name="Flinn B.S."/>
            <person name="Jenkins J."/>
            <person name="Shu S."/>
            <person name="Flowers D."/>
            <person name="Luo F."/>
            <person name="Wang Y."/>
            <person name="Xia P."/>
            <person name="Barry K."/>
            <person name="Daum C."/>
            <person name="Lipzen A."/>
            <person name="Yoshinaga Y."/>
            <person name="Schmutz J."/>
            <person name="Saski C."/>
            <person name="Vermerris W."/>
            <person name="Kresovich S."/>
        </authorList>
    </citation>
    <scope>NUCLEOTIDE SEQUENCE</scope>
</reference>
<feature type="region of interest" description="Disordered" evidence="1">
    <location>
        <begin position="1"/>
        <end position="82"/>
    </location>
</feature>
<organism evidence="2 3">
    <name type="scientific">Sorghum bicolor</name>
    <name type="common">Sorghum</name>
    <name type="synonym">Sorghum vulgare</name>
    <dbReference type="NCBI Taxonomy" id="4558"/>
    <lineage>
        <taxon>Eukaryota</taxon>
        <taxon>Viridiplantae</taxon>
        <taxon>Streptophyta</taxon>
        <taxon>Embryophyta</taxon>
        <taxon>Tracheophyta</taxon>
        <taxon>Spermatophyta</taxon>
        <taxon>Magnoliopsida</taxon>
        <taxon>Liliopsida</taxon>
        <taxon>Poales</taxon>
        <taxon>Poaceae</taxon>
        <taxon>PACMAD clade</taxon>
        <taxon>Panicoideae</taxon>
        <taxon>Andropogonodae</taxon>
        <taxon>Andropogoneae</taxon>
        <taxon>Sorghinae</taxon>
        <taxon>Sorghum</taxon>
    </lineage>
</organism>
<feature type="compositionally biased region" description="Basic residues" evidence="1">
    <location>
        <begin position="22"/>
        <end position="34"/>
    </location>
</feature>